<dbReference type="PANTHER" id="PTHR43798:SF31">
    <property type="entry name" value="AB HYDROLASE SUPERFAMILY PROTEIN YCLE"/>
    <property type="match status" value="1"/>
</dbReference>
<proteinExistence type="predicted"/>
<dbReference type="STRING" id="442562.Rumeso_02836"/>
<dbReference type="EMBL" id="AOSK01000071">
    <property type="protein sequence ID" value="EYD75597.1"/>
    <property type="molecule type" value="Genomic_DNA"/>
</dbReference>
<name>A0A017HM94_9RHOB</name>
<gene>
    <name evidence="3" type="ORF">Rumeso_02836</name>
</gene>
<dbReference type="CDD" id="cd06170">
    <property type="entry name" value="LuxR_C_like"/>
    <property type="match status" value="1"/>
</dbReference>
<dbReference type="Proteomes" id="UP000019666">
    <property type="component" value="Unassembled WGS sequence"/>
</dbReference>
<reference evidence="3 4" key="1">
    <citation type="submission" date="2013-02" db="EMBL/GenBank/DDBJ databases">
        <authorList>
            <person name="Fiebig A."/>
            <person name="Goeker M."/>
            <person name="Klenk H.-P.P."/>
        </authorList>
    </citation>
    <scope>NUCLEOTIDE SEQUENCE [LARGE SCALE GENOMIC DNA]</scope>
    <source>
        <strain evidence="3 4">DSM 19309</strain>
    </source>
</reference>
<keyword evidence="4" id="KW-1185">Reference proteome</keyword>
<dbReference type="PATRIC" id="fig|442562.3.peg.2789"/>
<dbReference type="InterPro" id="IPR000073">
    <property type="entry name" value="AB_hydrolase_1"/>
</dbReference>
<dbReference type="SMART" id="SM00421">
    <property type="entry name" value="HTH_LUXR"/>
    <property type="match status" value="1"/>
</dbReference>
<organism evidence="3 4">
    <name type="scientific">Rubellimicrobium mesophilum DSM 19309</name>
    <dbReference type="NCBI Taxonomy" id="442562"/>
    <lineage>
        <taxon>Bacteria</taxon>
        <taxon>Pseudomonadati</taxon>
        <taxon>Pseudomonadota</taxon>
        <taxon>Alphaproteobacteria</taxon>
        <taxon>Rhodobacterales</taxon>
        <taxon>Roseobacteraceae</taxon>
        <taxon>Rubellimicrobium</taxon>
    </lineage>
</organism>
<dbReference type="GO" id="GO:0016020">
    <property type="term" value="C:membrane"/>
    <property type="evidence" value="ECO:0007669"/>
    <property type="project" value="TreeGrafter"/>
</dbReference>
<dbReference type="Gene3D" id="3.40.50.1820">
    <property type="entry name" value="alpha/beta hydrolase"/>
    <property type="match status" value="1"/>
</dbReference>
<dbReference type="AlphaFoldDB" id="A0A017HM94"/>
<evidence type="ECO:0000259" key="2">
    <source>
        <dbReference type="PROSITE" id="PS50043"/>
    </source>
</evidence>
<dbReference type="InterPro" id="IPR036388">
    <property type="entry name" value="WH-like_DNA-bd_sf"/>
</dbReference>
<sequence>MAVMSLRQTIRFCTSADGTRIATASCGSGPVILRAAHWLSHVDYDLESPIWRPWLEAFSERSRFVRYDPRGCGLSDRFVADLSVAAWDQDLEAVMATIEEPQVVLLGLSQGGALAINYALRHPERVSHLVLLNAYAQGAWTRAKTEAERLEAETLVNFVRIGWGRENPAFCQFFTNLFIPDGTPEQHRWWGDLERITASAEVAAELLWQAHRIDVLDCAATLRVPTLILHCRDDMRVPFDEGRKLAAAIPGARFVPLDSSNHVLLPVEPAWAVFHAALAQFIGAAAPAGPRALREAGLTPAEKAVLRLVAEGLDNQAIADRLGKREKTVRNQVSVILDKLGVHSRAQAIVRTLAE</sequence>
<protein>
    <submittedName>
        <fullName evidence="3">Putative hydrolase</fullName>
    </submittedName>
</protein>
<dbReference type="Gene3D" id="1.10.10.10">
    <property type="entry name" value="Winged helix-like DNA-binding domain superfamily/Winged helix DNA-binding domain"/>
    <property type="match status" value="1"/>
</dbReference>
<dbReference type="GO" id="GO:0006355">
    <property type="term" value="P:regulation of DNA-templated transcription"/>
    <property type="evidence" value="ECO:0007669"/>
    <property type="project" value="InterPro"/>
</dbReference>
<comment type="caution">
    <text evidence="3">The sequence shown here is derived from an EMBL/GenBank/DDBJ whole genome shotgun (WGS) entry which is preliminary data.</text>
</comment>
<dbReference type="InterPro" id="IPR050266">
    <property type="entry name" value="AB_hydrolase_sf"/>
</dbReference>
<dbReference type="GO" id="GO:0016787">
    <property type="term" value="F:hydrolase activity"/>
    <property type="evidence" value="ECO:0007669"/>
    <property type="project" value="UniProtKB-KW"/>
</dbReference>
<dbReference type="SUPFAM" id="SSF53474">
    <property type="entry name" value="alpha/beta-Hydrolases"/>
    <property type="match status" value="1"/>
</dbReference>
<keyword evidence="1 3" id="KW-0378">Hydrolase</keyword>
<dbReference type="Pfam" id="PF00561">
    <property type="entry name" value="Abhydrolase_1"/>
    <property type="match status" value="1"/>
</dbReference>
<dbReference type="PANTHER" id="PTHR43798">
    <property type="entry name" value="MONOACYLGLYCEROL LIPASE"/>
    <property type="match status" value="1"/>
</dbReference>
<evidence type="ECO:0000313" key="4">
    <source>
        <dbReference type="Proteomes" id="UP000019666"/>
    </source>
</evidence>
<dbReference type="InterPro" id="IPR000792">
    <property type="entry name" value="Tscrpt_reg_LuxR_C"/>
</dbReference>
<dbReference type="PRINTS" id="PR00111">
    <property type="entry name" value="ABHYDROLASE"/>
</dbReference>
<evidence type="ECO:0000256" key="1">
    <source>
        <dbReference type="ARBA" id="ARBA00022801"/>
    </source>
</evidence>
<dbReference type="InterPro" id="IPR029058">
    <property type="entry name" value="AB_hydrolase_fold"/>
</dbReference>
<dbReference type="GO" id="GO:0003677">
    <property type="term" value="F:DNA binding"/>
    <property type="evidence" value="ECO:0007669"/>
    <property type="project" value="InterPro"/>
</dbReference>
<dbReference type="SUPFAM" id="SSF46894">
    <property type="entry name" value="C-terminal effector domain of the bipartite response regulators"/>
    <property type="match status" value="1"/>
</dbReference>
<evidence type="ECO:0000313" key="3">
    <source>
        <dbReference type="EMBL" id="EYD75597.1"/>
    </source>
</evidence>
<dbReference type="Pfam" id="PF00196">
    <property type="entry name" value="GerE"/>
    <property type="match status" value="1"/>
</dbReference>
<accession>A0A017HM94</accession>
<dbReference type="PROSITE" id="PS50043">
    <property type="entry name" value="HTH_LUXR_2"/>
    <property type="match status" value="1"/>
</dbReference>
<feature type="domain" description="HTH luxR-type" evidence="2">
    <location>
        <begin position="291"/>
        <end position="355"/>
    </location>
</feature>
<dbReference type="InterPro" id="IPR016032">
    <property type="entry name" value="Sig_transdc_resp-reg_C-effctor"/>
</dbReference>
<dbReference type="HOGENOM" id="CLU_020336_14_0_5"/>
<dbReference type="PRINTS" id="PR00038">
    <property type="entry name" value="HTHLUXR"/>
</dbReference>